<keyword evidence="3" id="KW-1185">Reference proteome</keyword>
<feature type="transmembrane region" description="Helical" evidence="1">
    <location>
        <begin position="47"/>
        <end position="70"/>
    </location>
</feature>
<dbReference type="EMBL" id="CP002032">
    <property type="protein sequence ID" value="ADH60498.1"/>
    <property type="molecule type" value="Genomic_DNA"/>
</dbReference>
<evidence type="ECO:0000313" key="2">
    <source>
        <dbReference type="EMBL" id="ADH60498.1"/>
    </source>
</evidence>
<organism evidence="2 3">
    <name type="scientific">Thermoanaerobacter mathranii subsp. mathranii (strain DSM 11426 / CCUG 53645 / CIP 108742 / A3)</name>
    <dbReference type="NCBI Taxonomy" id="583358"/>
    <lineage>
        <taxon>Bacteria</taxon>
        <taxon>Bacillati</taxon>
        <taxon>Bacillota</taxon>
        <taxon>Clostridia</taxon>
        <taxon>Thermoanaerobacterales</taxon>
        <taxon>Thermoanaerobacteraceae</taxon>
        <taxon>Thermoanaerobacter</taxon>
    </lineage>
</organism>
<feature type="transmembrane region" description="Helical" evidence="1">
    <location>
        <begin position="100"/>
        <end position="128"/>
    </location>
</feature>
<keyword evidence="1" id="KW-0472">Membrane</keyword>
<gene>
    <name evidence="2" type="ordered locus">Tmath_0760</name>
</gene>
<proteinExistence type="predicted"/>
<dbReference type="Proteomes" id="UP000002064">
    <property type="component" value="Chromosome"/>
</dbReference>
<keyword evidence="1" id="KW-1133">Transmembrane helix</keyword>
<accession>A0ABN3Z5K8</accession>
<dbReference type="InterPro" id="IPR009577">
    <property type="entry name" value="Sm_multidrug_ex"/>
</dbReference>
<keyword evidence="1" id="KW-0812">Transmembrane</keyword>
<name>A0ABN3Z5K8_THEM3</name>
<reference evidence="2 3" key="1">
    <citation type="submission" date="2010-05" db="EMBL/GenBank/DDBJ databases">
        <title>Complete sequence of Thermoanaerobacter mathranii subsp. mathranii mathranii str. A3.</title>
        <authorList>
            <consortium name="US DOE Joint Genome Institute"/>
            <person name="Lucas S."/>
            <person name="Copeland A."/>
            <person name="Lapidus A."/>
            <person name="Cheng J.-F."/>
            <person name="Bruce D."/>
            <person name="Goodwin L."/>
            <person name="Pitluck S."/>
            <person name="Held B."/>
            <person name="Detter J.C."/>
            <person name="Han C."/>
            <person name="Tapia R."/>
            <person name="Land M."/>
            <person name="Hauser L."/>
            <person name="Kyrpides N."/>
            <person name="Mikhailova N."/>
            <person name="Zhou J."/>
            <person name="Hemme C."/>
            <person name="Woyke T."/>
        </authorList>
    </citation>
    <scope>NUCLEOTIDE SEQUENCE [LARGE SCALE GENOMIC DNA]</scope>
    <source>
        <strain evidence="2 3">A3</strain>
    </source>
</reference>
<dbReference type="Pfam" id="PF06695">
    <property type="entry name" value="Sm_multidrug_ex"/>
    <property type="match status" value="1"/>
</dbReference>
<dbReference type="PANTHER" id="PTHR36007:SF2">
    <property type="entry name" value="TRANSPORT PROTEIN-RELATED"/>
    <property type="match status" value="1"/>
</dbReference>
<dbReference type="PANTHER" id="PTHR36007">
    <property type="entry name" value="TRANSPORT PROTEIN-RELATED"/>
    <property type="match status" value="1"/>
</dbReference>
<feature type="transmembrane region" description="Helical" evidence="1">
    <location>
        <begin position="134"/>
        <end position="157"/>
    </location>
</feature>
<evidence type="ECO:0000256" key="1">
    <source>
        <dbReference type="SAM" id="Phobius"/>
    </source>
</evidence>
<evidence type="ECO:0000313" key="3">
    <source>
        <dbReference type="Proteomes" id="UP000002064"/>
    </source>
</evidence>
<sequence>MESFVKEILNFLPRELAVLFIAALPVVELRGAIPIGISLGLSPFYTTIISLIGSMIPVPFILFTIKPIFVRLKKTRLFKKLVDKLTDRSLKYNGEKIQKYGVWGLVLVVAIPLPGTGVWSGSLAAALLNMQFKQALLAIFMGNIIAAILVMILSYGVGSLFF</sequence>
<dbReference type="RefSeq" id="WP_013150035.1">
    <property type="nucleotide sequence ID" value="NC_014209.1"/>
</dbReference>
<protein>
    <submittedName>
        <fullName evidence="2">Small multi-drug export</fullName>
    </submittedName>
</protein>